<organism evidence="1 2">
    <name type="scientific">Pyrus ussuriensis x Pyrus communis</name>
    <dbReference type="NCBI Taxonomy" id="2448454"/>
    <lineage>
        <taxon>Eukaryota</taxon>
        <taxon>Viridiplantae</taxon>
        <taxon>Streptophyta</taxon>
        <taxon>Embryophyta</taxon>
        <taxon>Tracheophyta</taxon>
        <taxon>Spermatophyta</taxon>
        <taxon>Magnoliopsida</taxon>
        <taxon>eudicotyledons</taxon>
        <taxon>Gunneridae</taxon>
        <taxon>Pentapetalae</taxon>
        <taxon>rosids</taxon>
        <taxon>fabids</taxon>
        <taxon>Rosales</taxon>
        <taxon>Rosaceae</taxon>
        <taxon>Amygdaloideae</taxon>
        <taxon>Maleae</taxon>
        <taxon>Pyrus</taxon>
    </lineage>
</organism>
<accession>A0A5N5G9G6</accession>
<protein>
    <submittedName>
        <fullName evidence="1">Kinesin light chain 3</fullName>
    </submittedName>
</protein>
<name>A0A5N5G9G6_9ROSA</name>
<reference evidence="2" key="2">
    <citation type="submission" date="2019-10" db="EMBL/GenBank/DDBJ databases">
        <title>A de novo genome assembly of a pear dwarfing rootstock.</title>
        <authorList>
            <person name="Wang F."/>
            <person name="Wang J."/>
            <person name="Li S."/>
            <person name="Zhang Y."/>
            <person name="Fang M."/>
            <person name="Ma L."/>
            <person name="Zhao Y."/>
            <person name="Jiang S."/>
        </authorList>
    </citation>
    <scope>NUCLEOTIDE SEQUENCE [LARGE SCALE GENOMIC DNA]</scope>
</reference>
<reference evidence="1 2" key="1">
    <citation type="submission" date="2019-09" db="EMBL/GenBank/DDBJ databases">
        <authorList>
            <person name="Ou C."/>
        </authorList>
    </citation>
    <scope>NUCLEOTIDE SEQUENCE [LARGE SCALE GENOMIC DNA]</scope>
    <source>
        <strain evidence="1">S2</strain>
        <tissue evidence="1">Leaf</tissue>
    </source>
</reference>
<reference evidence="1 2" key="3">
    <citation type="submission" date="2019-11" db="EMBL/GenBank/DDBJ databases">
        <title>A de novo genome assembly of a pear dwarfing rootstock.</title>
        <authorList>
            <person name="Wang F."/>
            <person name="Wang J."/>
            <person name="Li S."/>
            <person name="Zhang Y."/>
            <person name="Fang M."/>
            <person name="Ma L."/>
            <person name="Zhao Y."/>
            <person name="Jiang S."/>
        </authorList>
    </citation>
    <scope>NUCLEOTIDE SEQUENCE [LARGE SCALE GENOMIC DNA]</scope>
    <source>
        <strain evidence="1">S2</strain>
        <tissue evidence="1">Leaf</tissue>
    </source>
</reference>
<proteinExistence type="predicted"/>
<sequence>MKSNVLNLNSPHLGNVKSKAAADGRLLLQKHYRHKSLARITSTLKLVVTPRPPEQIYTAHITYIGEIVPALNGKTLKLISYE</sequence>
<dbReference type="Proteomes" id="UP000327157">
    <property type="component" value="Chromosome 17"/>
</dbReference>
<comment type="caution">
    <text evidence="1">The sequence shown here is derived from an EMBL/GenBank/DDBJ whole genome shotgun (WGS) entry which is preliminary data.</text>
</comment>
<gene>
    <name evidence="1" type="ORF">D8674_019955</name>
</gene>
<dbReference type="AlphaFoldDB" id="A0A5N5G9G6"/>
<evidence type="ECO:0000313" key="1">
    <source>
        <dbReference type="EMBL" id="KAB2611923.1"/>
    </source>
</evidence>
<dbReference type="EMBL" id="SMOL01000487">
    <property type="protein sequence ID" value="KAB2611923.1"/>
    <property type="molecule type" value="Genomic_DNA"/>
</dbReference>
<evidence type="ECO:0000313" key="2">
    <source>
        <dbReference type="Proteomes" id="UP000327157"/>
    </source>
</evidence>
<keyword evidence="2" id="KW-1185">Reference proteome</keyword>